<dbReference type="EMBL" id="JAEVFJ010000003">
    <property type="protein sequence ID" value="KAH8105859.1"/>
    <property type="molecule type" value="Genomic_DNA"/>
</dbReference>
<gene>
    <name evidence="3" type="ORF">BXZ70DRAFT_917150</name>
</gene>
<reference evidence="3" key="1">
    <citation type="journal article" date="2021" name="New Phytol.">
        <title>Evolutionary innovations through gain and loss of genes in the ectomycorrhizal Boletales.</title>
        <authorList>
            <person name="Wu G."/>
            <person name="Miyauchi S."/>
            <person name="Morin E."/>
            <person name="Kuo A."/>
            <person name="Drula E."/>
            <person name="Varga T."/>
            <person name="Kohler A."/>
            <person name="Feng B."/>
            <person name="Cao Y."/>
            <person name="Lipzen A."/>
            <person name="Daum C."/>
            <person name="Hundley H."/>
            <person name="Pangilinan J."/>
            <person name="Johnson J."/>
            <person name="Barry K."/>
            <person name="LaButti K."/>
            <person name="Ng V."/>
            <person name="Ahrendt S."/>
            <person name="Min B."/>
            <person name="Choi I.G."/>
            <person name="Park H."/>
            <person name="Plett J.M."/>
            <person name="Magnuson J."/>
            <person name="Spatafora J.W."/>
            <person name="Nagy L.G."/>
            <person name="Henrissat B."/>
            <person name="Grigoriev I.V."/>
            <person name="Yang Z.L."/>
            <person name="Xu J."/>
            <person name="Martin F.M."/>
        </authorList>
    </citation>
    <scope>NUCLEOTIDE SEQUENCE</scope>
    <source>
        <strain evidence="3">KKN 215</strain>
    </source>
</reference>
<accession>A0A8K0UY09</accession>
<dbReference type="OrthoDB" id="2329734at2759"/>
<name>A0A8K0UY09_9AGAR</name>
<dbReference type="GO" id="GO:0007034">
    <property type="term" value="P:vacuolar transport"/>
    <property type="evidence" value="ECO:0007669"/>
    <property type="project" value="InterPro"/>
</dbReference>
<comment type="caution">
    <text evidence="3">The sequence shown here is derived from an EMBL/GenBank/DDBJ whole genome shotgun (WGS) entry which is preliminary data.</text>
</comment>
<protein>
    <submittedName>
        <fullName evidence="3">Vacuolar sorting protein Vps24</fullName>
    </submittedName>
</protein>
<evidence type="ECO:0000256" key="1">
    <source>
        <dbReference type="SAM" id="Coils"/>
    </source>
</evidence>
<dbReference type="PANTHER" id="PTHR10476">
    <property type="entry name" value="CHARGED MULTIVESICULAR BODY PROTEIN"/>
    <property type="match status" value="1"/>
</dbReference>
<dbReference type="Proteomes" id="UP000813824">
    <property type="component" value="Unassembled WGS sequence"/>
</dbReference>
<evidence type="ECO:0000313" key="3">
    <source>
        <dbReference type="EMBL" id="KAH8105859.1"/>
    </source>
</evidence>
<evidence type="ECO:0000256" key="2">
    <source>
        <dbReference type="SAM" id="MobiDB-lite"/>
    </source>
</evidence>
<sequence>MAWRSRVATDPNLDCSKLILNPYCQPQLTYSSNIMQTINRFLYGPTPEEKIRAWQTKIRAEQRTLDREMRQLDTATSKARQSVKQLATKGDVKSARILAREVVRSNKQKDRLSVSKARLGSISTQLSQQLAMSKVTGSLQRSTEIMKLSNSLIRLPQITQTMREMSMEMTKAGIMEEMLEDTLAMDEDEELEEEADAEVDKVLFDLTNGKLGQAGSVRTELPPSQEADMEDEETERAMEQYRQQLNGLLSG</sequence>
<evidence type="ECO:0000313" key="4">
    <source>
        <dbReference type="Proteomes" id="UP000813824"/>
    </source>
</evidence>
<feature type="coiled-coil region" evidence="1">
    <location>
        <begin position="51"/>
        <end position="78"/>
    </location>
</feature>
<dbReference type="Pfam" id="PF03357">
    <property type="entry name" value="Snf7"/>
    <property type="match status" value="1"/>
</dbReference>
<keyword evidence="1" id="KW-0175">Coiled coil</keyword>
<dbReference type="Gene3D" id="6.10.140.1230">
    <property type="match status" value="1"/>
</dbReference>
<dbReference type="AlphaFoldDB" id="A0A8K0UY09"/>
<keyword evidence="4" id="KW-1185">Reference proteome</keyword>
<feature type="region of interest" description="Disordered" evidence="2">
    <location>
        <begin position="212"/>
        <end position="237"/>
    </location>
</feature>
<proteinExistence type="predicted"/>
<dbReference type="InterPro" id="IPR005024">
    <property type="entry name" value="Snf7_fam"/>
</dbReference>
<organism evidence="3 4">
    <name type="scientific">Cristinia sonorae</name>
    <dbReference type="NCBI Taxonomy" id="1940300"/>
    <lineage>
        <taxon>Eukaryota</taxon>
        <taxon>Fungi</taxon>
        <taxon>Dikarya</taxon>
        <taxon>Basidiomycota</taxon>
        <taxon>Agaricomycotina</taxon>
        <taxon>Agaricomycetes</taxon>
        <taxon>Agaricomycetidae</taxon>
        <taxon>Agaricales</taxon>
        <taxon>Pleurotineae</taxon>
        <taxon>Stephanosporaceae</taxon>
        <taxon>Cristinia</taxon>
    </lineage>
</organism>